<comment type="caution">
    <text evidence="2">The sequence shown here is derived from an EMBL/GenBank/DDBJ whole genome shotgun (WGS) entry which is preliminary data.</text>
</comment>
<evidence type="ECO:0000313" key="2">
    <source>
        <dbReference type="EMBL" id="GLY79504.1"/>
    </source>
</evidence>
<organism evidence="2 3">
    <name type="scientific">Actinoallomurus iriomotensis</name>
    <dbReference type="NCBI Taxonomy" id="478107"/>
    <lineage>
        <taxon>Bacteria</taxon>
        <taxon>Bacillati</taxon>
        <taxon>Actinomycetota</taxon>
        <taxon>Actinomycetes</taxon>
        <taxon>Streptosporangiales</taxon>
        <taxon>Thermomonosporaceae</taxon>
        <taxon>Actinoallomurus</taxon>
    </lineage>
</organism>
<dbReference type="PANTHER" id="PTHR43441">
    <property type="entry name" value="RIBOSOMAL-PROTEIN-SERINE ACETYLTRANSFERASE"/>
    <property type="match status" value="1"/>
</dbReference>
<dbReference type="Pfam" id="PF13302">
    <property type="entry name" value="Acetyltransf_3"/>
    <property type="match status" value="1"/>
</dbReference>
<proteinExistence type="predicted"/>
<dbReference type="GO" id="GO:1990189">
    <property type="term" value="F:protein N-terminal-serine acetyltransferase activity"/>
    <property type="evidence" value="ECO:0007669"/>
    <property type="project" value="TreeGrafter"/>
</dbReference>
<dbReference type="InterPro" id="IPR051908">
    <property type="entry name" value="Ribosomal_N-acetyltransferase"/>
</dbReference>
<protein>
    <submittedName>
        <fullName evidence="2">N-acetyltransferase</fullName>
    </submittedName>
</protein>
<name>A0A9W6RPJ1_9ACTN</name>
<gene>
    <name evidence="2" type="ORF">Airi01_077710</name>
</gene>
<dbReference type="EMBL" id="BSTJ01000011">
    <property type="protein sequence ID" value="GLY79504.1"/>
    <property type="molecule type" value="Genomic_DNA"/>
</dbReference>
<accession>A0A9W6RPJ1</accession>
<dbReference type="PROSITE" id="PS51186">
    <property type="entry name" value="GNAT"/>
    <property type="match status" value="1"/>
</dbReference>
<dbReference type="GO" id="GO:0005737">
    <property type="term" value="C:cytoplasm"/>
    <property type="evidence" value="ECO:0007669"/>
    <property type="project" value="TreeGrafter"/>
</dbReference>
<dbReference type="Proteomes" id="UP001165135">
    <property type="component" value="Unassembled WGS sequence"/>
</dbReference>
<dbReference type="Gene3D" id="3.40.630.30">
    <property type="match status" value="1"/>
</dbReference>
<reference evidence="2" key="1">
    <citation type="submission" date="2023-03" db="EMBL/GenBank/DDBJ databases">
        <title>Actinoallomurus iriomotensis NBRC 103681.</title>
        <authorList>
            <person name="Ichikawa N."/>
            <person name="Sato H."/>
            <person name="Tonouchi N."/>
        </authorList>
    </citation>
    <scope>NUCLEOTIDE SEQUENCE</scope>
    <source>
        <strain evidence="2">NBRC 103681</strain>
    </source>
</reference>
<dbReference type="RefSeq" id="WP_285631042.1">
    <property type="nucleotide sequence ID" value="NZ_BSTJ01000011.1"/>
</dbReference>
<dbReference type="SUPFAM" id="SSF55729">
    <property type="entry name" value="Acyl-CoA N-acyltransferases (Nat)"/>
    <property type="match status" value="1"/>
</dbReference>
<evidence type="ECO:0000259" key="1">
    <source>
        <dbReference type="PROSITE" id="PS51186"/>
    </source>
</evidence>
<dbReference type="InterPro" id="IPR016181">
    <property type="entry name" value="Acyl_CoA_acyltransferase"/>
</dbReference>
<sequence length="178" mass="20010">MTFFEPTTLRTERLVLRPPEEGDAPDCFAAVDQVVRRWMPWARGYTLESARRWCAKEAFRDPRREASFAIVPERTGRFGGVIGFSRADWETGVAETGYWIGPADRRHGYVTEAVRAVARYAFGLGLYRLELLAAPGNVASQRVAERAGFTREGVLRKARPAPDGRSDMVLFSLLEGEL</sequence>
<dbReference type="PANTHER" id="PTHR43441:SF10">
    <property type="entry name" value="ACETYLTRANSFERASE"/>
    <property type="match status" value="1"/>
</dbReference>
<dbReference type="GO" id="GO:0008999">
    <property type="term" value="F:protein-N-terminal-alanine acetyltransferase activity"/>
    <property type="evidence" value="ECO:0007669"/>
    <property type="project" value="TreeGrafter"/>
</dbReference>
<feature type="domain" description="N-acetyltransferase" evidence="1">
    <location>
        <begin position="14"/>
        <end position="175"/>
    </location>
</feature>
<dbReference type="InterPro" id="IPR000182">
    <property type="entry name" value="GNAT_dom"/>
</dbReference>
<evidence type="ECO:0000313" key="3">
    <source>
        <dbReference type="Proteomes" id="UP001165135"/>
    </source>
</evidence>
<dbReference type="AlphaFoldDB" id="A0A9W6RPJ1"/>